<comment type="caution">
    <text evidence="1">The sequence shown here is derived from an EMBL/GenBank/DDBJ whole genome shotgun (WGS) entry which is preliminary data.</text>
</comment>
<dbReference type="EMBL" id="BPTR01000001">
    <property type="protein sequence ID" value="GJG26974.1"/>
    <property type="molecule type" value="Genomic_DNA"/>
</dbReference>
<dbReference type="PANTHER" id="PTHR41291">
    <property type="entry name" value="DNA ALKYLATION REPAIR PROTEIN"/>
    <property type="match status" value="1"/>
</dbReference>
<dbReference type="EMBL" id="NPJF01000058">
    <property type="protein sequence ID" value="OYP53715.1"/>
    <property type="molecule type" value="Genomic_DNA"/>
</dbReference>
<evidence type="ECO:0000313" key="3">
    <source>
        <dbReference type="Proteomes" id="UP000216189"/>
    </source>
</evidence>
<gene>
    <name evidence="2" type="ORF">CIK91_11660</name>
    <name evidence="1" type="ORF">PRRU23_06740</name>
</gene>
<evidence type="ECO:0000313" key="1">
    <source>
        <dbReference type="EMBL" id="GJG26974.1"/>
    </source>
</evidence>
<dbReference type="Proteomes" id="UP000216189">
    <property type="component" value="Unassembled WGS sequence"/>
</dbReference>
<dbReference type="InterPro" id="IPR014825">
    <property type="entry name" value="DNA_alkylation"/>
</dbReference>
<dbReference type="AlphaFoldDB" id="A0AA37HWI9"/>
<dbReference type="Proteomes" id="UP000887043">
    <property type="component" value="Unassembled WGS sequence"/>
</dbReference>
<name>A0AA37HWI9_SEGBR</name>
<organism evidence="1 4">
    <name type="scientific">Segatella bryantii</name>
    <name type="common">Prevotella bryantii</name>
    <dbReference type="NCBI Taxonomy" id="77095"/>
    <lineage>
        <taxon>Bacteria</taxon>
        <taxon>Pseudomonadati</taxon>
        <taxon>Bacteroidota</taxon>
        <taxon>Bacteroidia</taxon>
        <taxon>Bacteroidales</taxon>
        <taxon>Prevotellaceae</taxon>
        <taxon>Segatella</taxon>
    </lineage>
</organism>
<keyword evidence="3" id="KW-1185">Reference proteome</keyword>
<reference evidence="1" key="2">
    <citation type="submission" date="2021-08" db="EMBL/GenBank/DDBJ databases">
        <title>Prevotella lacticifex sp. nov., isolated from rumen of cow.</title>
        <authorList>
            <person name="Shinkai T."/>
            <person name="Ikeyama N."/>
            <person name="Kumagai M."/>
            <person name="Ohmori H."/>
            <person name="Sakamoto M."/>
            <person name="Ohkuma M."/>
            <person name="Mitsumori M."/>
        </authorList>
    </citation>
    <scope>NUCLEOTIDE SEQUENCE</scope>
    <source>
        <strain evidence="1">DSM 11371</strain>
    </source>
</reference>
<dbReference type="Gene3D" id="1.25.10.90">
    <property type="match status" value="1"/>
</dbReference>
<dbReference type="PANTHER" id="PTHR41291:SF1">
    <property type="entry name" value="DNA ALKYLATION REPAIR PROTEIN"/>
    <property type="match status" value="1"/>
</dbReference>
<accession>A0AA37HWI9</accession>
<reference evidence="2 3" key="1">
    <citation type="submission" date="2017-08" db="EMBL/GenBank/DDBJ databases">
        <title>Comparative genomics of non-oral Prevotella species.</title>
        <authorList>
            <person name="Accetto T."/>
            <person name="Nograsek B."/>
            <person name="Avgustin G."/>
        </authorList>
    </citation>
    <scope>NUCLEOTIDE SEQUENCE [LARGE SCALE GENOMIC DNA]</scope>
    <source>
        <strain evidence="2 3">TC1-1</strain>
    </source>
</reference>
<sequence length="206" mass="24046">MVSQETQDKLKEIRSSFRLLMNGPVSQSMRDKGIDYKINWGVPLMELKRMSTEYGKDYDLAIELWKDHVRECKLLATMIMPVDKMLPEITDIWMESVDNQELVEQLVFNLLQYVNYAPVIAYQWMAENRPYYQIAAYHILSRLFMNGQQPNERGINEFLDQVGVALQSNQLNVKHAAANCVQRFAQLGEVYKRMAKSALKDLIEIF</sequence>
<dbReference type="Pfam" id="PF08713">
    <property type="entry name" value="DNA_alkylation"/>
    <property type="match status" value="1"/>
</dbReference>
<dbReference type="SUPFAM" id="SSF48371">
    <property type="entry name" value="ARM repeat"/>
    <property type="match status" value="1"/>
</dbReference>
<dbReference type="InterPro" id="IPR016024">
    <property type="entry name" value="ARM-type_fold"/>
</dbReference>
<dbReference type="GeneID" id="72479984"/>
<evidence type="ECO:0000313" key="4">
    <source>
        <dbReference type="Proteomes" id="UP000887043"/>
    </source>
</evidence>
<proteinExistence type="predicted"/>
<protein>
    <submittedName>
        <fullName evidence="1">Peptidase</fullName>
    </submittedName>
</protein>
<evidence type="ECO:0000313" key="2">
    <source>
        <dbReference type="EMBL" id="OYP53715.1"/>
    </source>
</evidence>
<dbReference type="RefSeq" id="WP_027453512.1">
    <property type="nucleotide sequence ID" value="NZ_BPTR01000001.1"/>
</dbReference>